<evidence type="ECO:0000313" key="1">
    <source>
        <dbReference type="EMBL" id="EYB94824.1"/>
    </source>
</evidence>
<keyword evidence="2" id="KW-1185">Reference proteome</keyword>
<reference evidence="2" key="1">
    <citation type="journal article" date="2015" name="Nat. Genet.">
        <title>The genome and transcriptome of the zoonotic hookworm Ancylostoma ceylanicum identify infection-specific gene families.</title>
        <authorList>
            <person name="Schwarz E.M."/>
            <person name="Hu Y."/>
            <person name="Antoshechkin I."/>
            <person name="Miller M.M."/>
            <person name="Sternberg P.W."/>
            <person name="Aroian R.V."/>
        </authorList>
    </citation>
    <scope>NUCLEOTIDE SEQUENCE</scope>
    <source>
        <strain evidence="2">HY135</strain>
    </source>
</reference>
<protein>
    <submittedName>
        <fullName evidence="1">Uncharacterized protein</fullName>
    </submittedName>
</protein>
<dbReference type="EMBL" id="JARK01001503">
    <property type="protein sequence ID" value="EYB94824.1"/>
    <property type="molecule type" value="Genomic_DNA"/>
</dbReference>
<organism evidence="1 2">
    <name type="scientific">Ancylostoma ceylanicum</name>
    <dbReference type="NCBI Taxonomy" id="53326"/>
    <lineage>
        <taxon>Eukaryota</taxon>
        <taxon>Metazoa</taxon>
        <taxon>Ecdysozoa</taxon>
        <taxon>Nematoda</taxon>
        <taxon>Chromadorea</taxon>
        <taxon>Rhabditida</taxon>
        <taxon>Rhabditina</taxon>
        <taxon>Rhabditomorpha</taxon>
        <taxon>Strongyloidea</taxon>
        <taxon>Ancylostomatidae</taxon>
        <taxon>Ancylostomatinae</taxon>
        <taxon>Ancylostoma</taxon>
    </lineage>
</organism>
<dbReference type="AlphaFoldDB" id="A0A016SWV5"/>
<evidence type="ECO:0000313" key="2">
    <source>
        <dbReference type="Proteomes" id="UP000024635"/>
    </source>
</evidence>
<name>A0A016SWV5_9BILA</name>
<dbReference type="Proteomes" id="UP000024635">
    <property type="component" value="Unassembled WGS sequence"/>
</dbReference>
<gene>
    <name evidence="1" type="primary">Acey_s0167.g142</name>
    <name evidence="1" type="ORF">Y032_0167g142</name>
</gene>
<proteinExistence type="predicted"/>
<sequence>MITISYFTQGNAEIALRDANQSFLISPVLYLGIHASEASIRKSLEVQSQPEGRNGIIFNIYSLRLYQVVKCTKPPNEAH</sequence>
<comment type="caution">
    <text evidence="1">The sequence shown here is derived from an EMBL/GenBank/DDBJ whole genome shotgun (WGS) entry which is preliminary data.</text>
</comment>
<accession>A0A016SWV5</accession>